<evidence type="ECO:0000313" key="3">
    <source>
        <dbReference type="EMBL" id="CAG2192693.1"/>
    </source>
</evidence>
<name>A0A8S3QFX4_MYTED</name>
<feature type="compositionally biased region" description="Basic residues" evidence="1">
    <location>
        <begin position="140"/>
        <end position="153"/>
    </location>
</feature>
<comment type="caution">
    <text evidence="3">The sequence shown here is derived from an EMBL/GenBank/DDBJ whole genome shotgun (WGS) entry which is preliminary data.</text>
</comment>
<evidence type="ECO:0000259" key="2">
    <source>
        <dbReference type="PROSITE" id="PS51029"/>
    </source>
</evidence>
<reference evidence="3" key="1">
    <citation type="submission" date="2021-03" db="EMBL/GenBank/DDBJ databases">
        <authorList>
            <person name="Bekaert M."/>
        </authorList>
    </citation>
    <scope>NUCLEOTIDE SEQUENCE</scope>
</reference>
<feature type="region of interest" description="Disordered" evidence="1">
    <location>
        <begin position="134"/>
        <end position="204"/>
    </location>
</feature>
<dbReference type="OrthoDB" id="6162216at2759"/>
<accession>A0A8S3QFX4</accession>
<dbReference type="EMBL" id="CAJPWZ010000436">
    <property type="protein sequence ID" value="CAG2192693.1"/>
    <property type="molecule type" value="Genomic_DNA"/>
</dbReference>
<dbReference type="Gene3D" id="2.60.120.40">
    <property type="match status" value="1"/>
</dbReference>
<dbReference type="InterPro" id="IPR006578">
    <property type="entry name" value="MADF-dom"/>
</dbReference>
<proteinExistence type="predicted"/>
<feature type="domain" description="MADF" evidence="2">
    <location>
        <begin position="205"/>
        <end position="296"/>
    </location>
</feature>
<dbReference type="Proteomes" id="UP000683360">
    <property type="component" value="Unassembled WGS sequence"/>
</dbReference>
<organism evidence="3 4">
    <name type="scientific">Mytilus edulis</name>
    <name type="common">Blue mussel</name>
    <dbReference type="NCBI Taxonomy" id="6550"/>
    <lineage>
        <taxon>Eukaryota</taxon>
        <taxon>Metazoa</taxon>
        <taxon>Spiralia</taxon>
        <taxon>Lophotrochozoa</taxon>
        <taxon>Mollusca</taxon>
        <taxon>Bivalvia</taxon>
        <taxon>Autobranchia</taxon>
        <taxon>Pteriomorphia</taxon>
        <taxon>Mytilida</taxon>
        <taxon>Mytiloidea</taxon>
        <taxon>Mytilidae</taxon>
        <taxon>Mytilinae</taxon>
        <taxon>Mytilus</taxon>
    </lineage>
</organism>
<protein>
    <recommendedName>
        <fullName evidence="2">MADF domain-containing protein</fullName>
    </recommendedName>
</protein>
<gene>
    <name evidence="3" type="ORF">MEDL_7845</name>
</gene>
<dbReference type="SUPFAM" id="SSF49842">
    <property type="entry name" value="TNF-like"/>
    <property type="match status" value="1"/>
</dbReference>
<sequence>MEAKEKQDNLTLSLLLTQINKNAERVAITASPSSGRKIENAIIKCDEVQYSVGITNLTAFRATGRFTCEHEGLYIITASLMSFTPGARYYVSLNGKDISQISIDHSNSNDDEDQIGAVTLTRQLHPNDQCVSNQTVLMRTRGRGRGRGGRGRGRIVSVAPETETTNTQETNEQTQNSDTEQPANTNKEKRKRSKPLEIPQEKQDELADWYRENEPLYNKAHYQYKDTALKNTRWQAKANELGVEDWKTLRTWVESMRSQLGRLTREGNKSGSGRKDDTQRDKWIKEKFGFLGPHIARIETRGGINLKEKLKAKYGTDACVDSPSEHEDEEESQEDDERRSQCNLEETSSTIDIPSPIVTTKTKKKYQKMQSPVEKDIQEAIKQSSELQKQVQAKLASHADMTPERQNWGHWMVSILPGIDDRLWGRFKRESMDLLDRFQKESKELRSRDKQRLQQLQGFTGQQSALDVPMGSFCNQSSNVGYLPAWQQQYQLPGQDVAFLQNRSKTQADIEPIRAHSAPPVTCAQDITTSSIASVIMQSDSMNVDSPSSSLFSL</sequence>
<feature type="compositionally biased region" description="Low complexity" evidence="1">
    <location>
        <begin position="161"/>
        <end position="176"/>
    </location>
</feature>
<dbReference type="PROSITE" id="PS51029">
    <property type="entry name" value="MADF"/>
    <property type="match status" value="1"/>
</dbReference>
<dbReference type="AlphaFoldDB" id="A0A8S3QFX4"/>
<evidence type="ECO:0000313" key="4">
    <source>
        <dbReference type="Proteomes" id="UP000683360"/>
    </source>
</evidence>
<feature type="compositionally biased region" description="Acidic residues" evidence="1">
    <location>
        <begin position="326"/>
        <end position="335"/>
    </location>
</feature>
<feature type="region of interest" description="Disordered" evidence="1">
    <location>
        <begin position="317"/>
        <end position="363"/>
    </location>
</feature>
<keyword evidence="4" id="KW-1185">Reference proteome</keyword>
<feature type="compositionally biased region" description="Polar residues" evidence="1">
    <location>
        <begin position="342"/>
        <end position="352"/>
    </location>
</feature>
<dbReference type="InterPro" id="IPR008983">
    <property type="entry name" value="Tumour_necrosis_fac-like_dom"/>
</dbReference>
<evidence type="ECO:0000256" key="1">
    <source>
        <dbReference type="SAM" id="MobiDB-lite"/>
    </source>
</evidence>